<comment type="caution">
    <text evidence="2">The sequence shown here is derived from an EMBL/GenBank/DDBJ whole genome shotgun (WGS) entry which is preliminary data.</text>
</comment>
<gene>
    <name evidence="2" type="ORF">CMV_008254</name>
</gene>
<accession>A0A8J4VZP0</accession>
<dbReference type="Proteomes" id="UP000737018">
    <property type="component" value="Unassembled WGS sequence"/>
</dbReference>
<evidence type="ECO:0000256" key="1">
    <source>
        <dbReference type="SAM" id="MobiDB-lite"/>
    </source>
</evidence>
<proteinExistence type="predicted"/>
<sequence>MSVTRRTPRQRMEMRNKPTRTSGITPRHAELKPSQTEKAIMTLPSHDVEPTGMLPHTDHSNQSTSTPLNPDTRNHVHQQNRFSHLADLADDDLSSAREENTALTHPTPLDSTSDATATNLSSHHHCCPASADLISHRRSRPEPMLAQPSPISPKTSSRCPLREGEWQEQEMEAMEEFFKGFRVLMERFQRKPQSSF</sequence>
<evidence type="ECO:0000313" key="3">
    <source>
        <dbReference type="Proteomes" id="UP000737018"/>
    </source>
</evidence>
<protein>
    <submittedName>
        <fullName evidence="2">Uncharacterized protein</fullName>
    </submittedName>
</protein>
<feature type="compositionally biased region" description="Polar residues" evidence="1">
    <location>
        <begin position="60"/>
        <end position="75"/>
    </location>
</feature>
<evidence type="ECO:0000313" key="2">
    <source>
        <dbReference type="EMBL" id="KAF3967784.1"/>
    </source>
</evidence>
<keyword evidence="3" id="KW-1185">Reference proteome</keyword>
<name>A0A8J4VZP0_9ROSI</name>
<organism evidence="2 3">
    <name type="scientific">Castanea mollissima</name>
    <name type="common">Chinese chestnut</name>
    <dbReference type="NCBI Taxonomy" id="60419"/>
    <lineage>
        <taxon>Eukaryota</taxon>
        <taxon>Viridiplantae</taxon>
        <taxon>Streptophyta</taxon>
        <taxon>Embryophyta</taxon>
        <taxon>Tracheophyta</taxon>
        <taxon>Spermatophyta</taxon>
        <taxon>Magnoliopsida</taxon>
        <taxon>eudicotyledons</taxon>
        <taxon>Gunneridae</taxon>
        <taxon>Pentapetalae</taxon>
        <taxon>rosids</taxon>
        <taxon>fabids</taxon>
        <taxon>Fagales</taxon>
        <taxon>Fagaceae</taxon>
        <taxon>Castanea</taxon>
    </lineage>
</organism>
<feature type="region of interest" description="Disordered" evidence="1">
    <location>
        <begin position="95"/>
        <end position="121"/>
    </location>
</feature>
<reference evidence="2" key="1">
    <citation type="submission" date="2020-03" db="EMBL/GenBank/DDBJ databases">
        <title>Castanea mollissima Vanexum genome sequencing.</title>
        <authorList>
            <person name="Staton M."/>
        </authorList>
    </citation>
    <scope>NUCLEOTIDE SEQUENCE</scope>
    <source>
        <tissue evidence="2">Leaf</tissue>
    </source>
</reference>
<dbReference type="EMBL" id="JRKL02000853">
    <property type="protein sequence ID" value="KAF3967784.1"/>
    <property type="molecule type" value="Genomic_DNA"/>
</dbReference>
<dbReference type="AlphaFoldDB" id="A0A8J4VZP0"/>
<feature type="region of interest" description="Disordered" evidence="1">
    <location>
        <begin position="1"/>
        <end position="75"/>
    </location>
</feature>
<feature type="compositionally biased region" description="Polar residues" evidence="1">
    <location>
        <begin position="101"/>
        <end position="121"/>
    </location>
</feature>
<feature type="region of interest" description="Disordered" evidence="1">
    <location>
        <begin position="141"/>
        <end position="164"/>
    </location>
</feature>